<dbReference type="OrthoDB" id="10249338at2759"/>
<keyword evidence="2" id="KW-1185">Reference proteome</keyword>
<comment type="caution">
    <text evidence="1">The sequence shown here is derived from an EMBL/GenBank/DDBJ whole genome shotgun (WGS) entry which is preliminary data.</text>
</comment>
<evidence type="ECO:0000313" key="2">
    <source>
        <dbReference type="Proteomes" id="UP000494106"/>
    </source>
</evidence>
<evidence type="ECO:0000313" key="1">
    <source>
        <dbReference type="EMBL" id="CAB3225212.1"/>
    </source>
</evidence>
<name>A0A8S0YZV1_ARCPL</name>
<accession>A0A8S0YZV1</accession>
<dbReference type="AlphaFoldDB" id="A0A8S0YZV1"/>
<sequence length="83" mass="9765">MSPWIRVDFSRDLEQTTSEQIRDEVVNIVNLAVLSKATDEDIQYDIAYVEVMYAVEDAMEIPIIEIRKDVIELLRMSYYVFES</sequence>
<reference evidence="1 2" key="1">
    <citation type="submission" date="2020-04" db="EMBL/GenBank/DDBJ databases">
        <authorList>
            <person name="Wallbank WR R."/>
            <person name="Pardo Diaz C."/>
            <person name="Kozak K."/>
            <person name="Martin S."/>
            <person name="Jiggins C."/>
            <person name="Moest M."/>
            <person name="Warren A I."/>
            <person name="Byers J.R.P. K."/>
            <person name="Montejo-Kovacevich G."/>
            <person name="Yen C E."/>
        </authorList>
    </citation>
    <scope>NUCLEOTIDE SEQUENCE [LARGE SCALE GENOMIC DNA]</scope>
</reference>
<proteinExistence type="predicted"/>
<dbReference type="Proteomes" id="UP000494106">
    <property type="component" value="Unassembled WGS sequence"/>
</dbReference>
<gene>
    <name evidence="1" type="ORF">APLA_LOCUS2416</name>
</gene>
<protein>
    <submittedName>
        <fullName evidence="1">Uncharacterized protein</fullName>
    </submittedName>
</protein>
<dbReference type="EMBL" id="CADEBC010000205">
    <property type="protein sequence ID" value="CAB3225212.1"/>
    <property type="molecule type" value="Genomic_DNA"/>
</dbReference>
<organism evidence="1 2">
    <name type="scientific">Arctia plantaginis</name>
    <name type="common">Wood tiger moth</name>
    <name type="synonym">Phalaena plantaginis</name>
    <dbReference type="NCBI Taxonomy" id="874455"/>
    <lineage>
        <taxon>Eukaryota</taxon>
        <taxon>Metazoa</taxon>
        <taxon>Ecdysozoa</taxon>
        <taxon>Arthropoda</taxon>
        <taxon>Hexapoda</taxon>
        <taxon>Insecta</taxon>
        <taxon>Pterygota</taxon>
        <taxon>Neoptera</taxon>
        <taxon>Endopterygota</taxon>
        <taxon>Lepidoptera</taxon>
        <taxon>Glossata</taxon>
        <taxon>Ditrysia</taxon>
        <taxon>Noctuoidea</taxon>
        <taxon>Erebidae</taxon>
        <taxon>Arctiinae</taxon>
        <taxon>Arctia</taxon>
    </lineage>
</organism>